<keyword evidence="1" id="KW-0677">Repeat</keyword>
<organism evidence="5 6">
    <name type="scientific">Tritrichomonas musculus</name>
    <dbReference type="NCBI Taxonomy" id="1915356"/>
    <lineage>
        <taxon>Eukaryota</taxon>
        <taxon>Metamonada</taxon>
        <taxon>Parabasalia</taxon>
        <taxon>Tritrichomonadida</taxon>
        <taxon>Tritrichomonadidae</taxon>
        <taxon>Tritrichomonas</taxon>
    </lineage>
</organism>
<name>A0ABR2K3X7_9EUKA</name>
<dbReference type="InterPro" id="IPR002110">
    <property type="entry name" value="Ankyrin_rpt"/>
</dbReference>
<dbReference type="PANTHER" id="PTHR24198">
    <property type="entry name" value="ANKYRIN REPEAT AND PROTEIN KINASE DOMAIN-CONTAINING PROTEIN"/>
    <property type="match status" value="1"/>
</dbReference>
<proteinExistence type="predicted"/>
<evidence type="ECO:0000256" key="4">
    <source>
        <dbReference type="SAM" id="MobiDB-lite"/>
    </source>
</evidence>
<feature type="repeat" description="ANK" evidence="3">
    <location>
        <begin position="896"/>
        <end position="929"/>
    </location>
</feature>
<dbReference type="Gene3D" id="1.25.40.20">
    <property type="entry name" value="Ankyrin repeat-containing domain"/>
    <property type="match status" value="4"/>
</dbReference>
<keyword evidence="6" id="KW-1185">Reference proteome</keyword>
<evidence type="ECO:0000256" key="1">
    <source>
        <dbReference type="ARBA" id="ARBA00022737"/>
    </source>
</evidence>
<dbReference type="SUPFAM" id="SSF48403">
    <property type="entry name" value="Ankyrin repeat"/>
    <property type="match status" value="4"/>
</dbReference>
<dbReference type="PROSITE" id="PS50088">
    <property type="entry name" value="ANK_REPEAT"/>
    <property type="match status" value="5"/>
</dbReference>
<feature type="repeat" description="ANK" evidence="3">
    <location>
        <begin position="556"/>
        <end position="578"/>
    </location>
</feature>
<dbReference type="Pfam" id="PF12796">
    <property type="entry name" value="Ank_2"/>
    <property type="match status" value="3"/>
</dbReference>
<evidence type="ECO:0000256" key="2">
    <source>
        <dbReference type="ARBA" id="ARBA00023043"/>
    </source>
</evidence>
<feature type="region of interest" description="Disordered" evidence="4">
    <location>
        <begin position="419"/>
        <end position="440"/>
    </location>
</feature>
<dbReference type="PROSITE" id="PS50297">
    <property type="entry name" value="ANK_REP_REGION"/>
    <property type="match status" value="5"/>
</dbReference>
<evidence type="ECO:0008006" key="7">
    <source>
        <dbReference type="Google" id="ProtNLM"/>
    </source>
</evidence>
<dbReference type="PANTHER" id="PTHR24198:SF165">
    <property type="entry name" value="ANKYRIN REPEAT-CONTAINING PROTEIN-RELATED"/>
    <property type="match status" value="1"/>
</dbReference>
<dbReference type="Pfam" id="PF00023">
    <property type="entry name" value="Ank"/>
    <property type="match status" value="3"/>
</dbReference>
<dbReference type="EMBL" id="JAPFFF010000007">
    <property type="protein sequence ID" value="KAK8885840.1"/>
    <property type="molecule type" value="Genomic_DNA"/>
</dbReference>
<evidence type="ECO:0000313" key="5">
    <source>
        <dbReference type="EMBL" id="KAK8885840.1"/>
    </source>
</evidence>
<feature type="repeat" description="ANK" evidence="3">
    <location>
        <begin position="454"/>
        <end position="477"/>
    </location>
</feature>
<keyword evidence="2 3" id="KW-0040">ANK repeat</keyword>
<sequence>MSIDPQTLKETDEFIDLQESIINLTTQKIEDTLKTCKNFFDQPDIEKQSLVDSFLHAVMNAVHCRPYNHDNIAKICALIIEHFEDTKLVDYFKEEILSTQIDRLQNYEFIPFLQKCYYHKIFSKDQVISCILRYKILTTHNFNTILSFFCYFAPVIQDVFPQLYQECIDKMDYKEKNSELPIEFHKFHKKFRFFKQMDWELQHVCTYNYYIPGTIEWAIGNDDVNEMKNIIERTEYESYKYIVTPDDYVLDYEQFHPNKRVLPSVFEPSRILLNHPTLIQFAAYHGSANCFKYLLQLGASPNCIDQVGIGLAQFAAAGENLEIIQLCAQLNVNFARSCHFATAYNNFDVLQWMIKNMHLRILNTDDAFGTILHRAAASNNIRILKFCIDYCTENVKKGVRNSCFDLHEQYLKYSKNKDRSSNLSDEKEDSDTDSSCSDTEYDPEFQIINVVTKRGETPLHAAAAKGNIEAMKLLLSHRMILPNAISEDGCTPFYFAVLYNKLEVVNYLITDSRININKPDDEGQTPLHIAVKYGYYDIVASLLSSPHIQINACNMNGQTALHYAAIYDQKDILDVLLDDERTQKNPQDNLKQTPLFVAIMQDNQKIVEELINRKEISITLSDELGYTPLHIAVELHRLECERLLLHKHFDESEMIDNEEMDSHDNELLNDFLKNQKKLIKDLNCSDDNGMNAIQLAVQNGDIESIMLLMDFVNIFHKDNNGNTTIHIAALNDQTELLSYFYEMNSFNFKKKNNLGQSPFQTSIQAKGFETFLFFIRNSKELDCEECIHEADYQGMSALSLATKYQRFEMVEYLLKTVGGFNVNEQNNLGQTPLHIAASLMNHEIFRILLNEENIDINLQDNKKNTPLFVCIANKDEEAALSLIERRDCLTNIQNEDGWTPLHFAASIGNVKLLMKIINKKDAPVDVLNNDQMTPLDIAIQNKFTDAEEYLILKASQKNLEIKDKSGHTAYDYAISTNQKDVAQMINNKINSPITSFFQSIPKMTTLMIKH</sequence>
<comment type="caution">
    <text evidence="5">The sequence shown here is derived from an EMBL/GenBank/DDBJ whole genome shotgun (WGS) entry which is preliminary data.</text>
</comment>
<dbReference type="Proteomes" id="UP001470230">
    <property type="component" value="Unassembled WGS sequence"/>
</dbReference>
<reference evidence="5 6" key="1">
    <citation type="submission" date="2024-04" db="EMBL/GenBank/DDBJ databases">
        <title>Tritrichomonas musculus Genome.</title>
        <authorList>
            <person name="Alves-Ferreira E."/>
            <person name="Grigg M."/>
            <person name="Lorenzi H."/>
            <person name="Galac M."/>
        </authorList>
    </citation>
    <scope>NUCLEOTIDE SEQUENCE [LARGE SCALE GENOMIC DNA]</scope>
    <source>
        <strain evidence="5 6">EAF2021</strain>
    </source>
</reference>
<feature type="repeat" description="ANK" evidence="3">
    <location>
        <begin position="828"/>
        <end position="861"/>
    </location>
</feature>
<evidence type="ECO:0000256" key="3">
    <source>
        <dbReference type="PROSITE-ProRule" id="PRU00023"/>
    </source>
</evidence>
<dbReference type="SMART" id="SM00248">
    <property type="entry name" value="ANK"/>
    <property type="match status" value="17"/>
</dbReference>
<protein>
    <recommendedName>
        <fullName evidence="7">DUF3447 domain-containing protein</fullName>
    </recommendedName>
</protein>
<gene>
    <name evidence="5" type="ORF">M9Y10_041294</name>
</gene>
<accession>A0ABR2K3X7</accession>
<dbReference type="Pfam" id="PF13637">
    <property type="entry name" value="Ank_4"/>
    <property type="match status" value="1"/>
</dbReference>
<evidence type="ECO:0000313" key="6">
    <source>
        <dbReference type="Proteomes" id="UP001470230"/>
    </source>
</evidence>
<dbReference type="InterPro" id="IPR036770">
    <property type="entry name" value="Ankyrin_rpt-contain_sf"/>
</dbReference>
<feature type="repeat" description="ANK" evidence="3">
    <location>
        <begin position="522"/>
        <end position="544"/>
    </location>
</feature>